<feature type="transmembrane region" description="Helical" evidence="1">
    <location>
        <begin position="70"/>
        <end position="92"/>
    </location>
</feature>
<dbReference type="RefSeq" id="WP_348738508.1">
    <property type="nucleotide sequence ID" value="NZ_CAXJRC010000022.1"/>
</dbReference>
<organism evidence="2 3">
    <name type="scientific">Tenacibaculum vairaonense</name>
    <dbReference type="NCBI Taxonomy" id="3137860"/>
    <lineage>
        <taxon>Bacteria</taxon>
        <taxon>Pseudomonadati</taxon>
        <taxon>Bacteroidota</taxon>
        <taxon>Flavobacteriia</taxon>
        <taxon>Flavobacteriales</taxon>
        <taxon>Flavobacteriaceae</taxon>
        <taxon>Tenacibaculum</taxon>
    </lineage>
</organism>
<gene>
    <name evidence="2" type="ORF">T190115A13A_20039</name>
</gene>
<comment type="caution">
    <text evidence="2">The sequence shown here is derived from an EMBL/GenBank/DDBJ whole genome shotgun (WGS) entry which is preliminary data.</text>
</comment>
<dbReference type="EMBL" id="CAXJRC010000022">
    <property type="protein sequence ID" value="CAL2106759.1"/>
    <property type="molecule type" value="Genomic_DNA"/>
</dbReference>
<dbReference type="Proteomes" id="UP001497602">
    <property type="component" value="Unassembled WGS sequence"/>
</dbReference>
<name>A0ABM9PM41_9FLAO</name>
<evidence type="ECO:0000256" key="1">
    <source>
        <dbReference type="SAM" id="Phobius"/>
    </source>
</evidence>
<keyword evidence="1" id="KW-0472">Membrane</keyword>
<keyword evidence="1" id="KW-0812">Transmembrane</keyword>
<reference evidence="2 3" key="1">
    <citation type="submission" date="2024-05" db="EMBL/GenBank/DDBJ databases">
        <authorList>
            <person name="Duchaud E."/>
        </authorList>
    </citation>
    <scope>NUCLEOTIDE SEQUENCE [LARGE SCALE GENOMIC DNA]</scope>
    <source>
        <strain evidence="2">Ena-SAMPLE-TAB-13-05-2024-13:56:06:370-140305</strain>
    </source>
</reference>
<sequence>MKKTKKKSDSIFDSLDILSESFEGLLFGIPYFITTSIGTLIKVLFLSLISLLTLNQLIKLKKLWSKKYLMLNIADPWNCVLTIIVFVILLSLE</sequence>
<keyword evidence="1" id="KW-1133">Transmembrane helix</keyword>
<proteinExistence type="predicted"/>
<evidence type="ECO:0000313" key="3">
    <source>
        <dbReference type="Proteomes" id="UP001497602"/>
    </source>
</evidence>
<accession>A0ABM9PM41</accession>
<keyword evidence="3" id="KW-1185">Reference proteome</keyword>
<feature type="transmembrane region" description="Helical" evidence="1">
    <location>
        <begin position="39"/>
        <end position="58"/>
    </location>
</feature>
<evidence type="ECO:0000313" key="2">
    <source>
        <dbReference type="EMBL" id="CAL2106759.1"/>
    </source>
</evidence>
<protein>
    <submittedName>
        <fullName evidence="2">Uncharacterized protein</fullName>
    </submittedName>
</protein>